<organism evidence="1 2">
    <name type="scientific">Aristaeella lactis</name>
    <dbReference type="NCBI Taxonomy" id="3046383"/>
    <lineage>
        <taxon>Bacteria</taxon>
        <taxon>Bacillati</taxon>
        <taxon>Bacillota</taxon>
        <taxon>Clostridia</taxon>
        <taxon>Eubacteriales</taxon>
        <taxon>Aristaeellaceae</taxon>
        <taxon>Aristaeella</taxon>
    </lineage>
</organism>
<dbReference type="Proteomes" id="UP000192328">
    <property type="component" value="Unassembled WGS sequence"/>
</dbReference>
<evidence type="ECO:0000313" key="1">
    <source>
        <dbReference type="EMBL" id="SMC39542.1"/>
    </source>
</evidence>
<sequence length="237" mass="26023">MAQSYFIWKGIDCRDMGVKLSGPVPIIRPEERVQHVEIPGRSGDLTELEGTQVYNSYIQTATIMVQGGYRVREIYNWLKGSGYVTFHGEPDRKQAARIVGAITLNKHSRNLDWWVGEVQFYCQPLKQKLTEDTVTVTSSGTAVINAGDVESRPKITAKANASSMTITIGGKSLTITGLTSGSEYIIDSEIMEVSNAARTALITKDSVGSFPMLAPGSNTITGSGWSKLVIDRRERFL</sequence>
<name>A0AC61PIK3_9FIRM</name>
<accession>A0AC61PIK3</accession>
<proteinExistence type="predicted"/>
<reference evidence="1" key="1">
    <citation type="submission" date="2017-04" db="EMBL/GenBank/DDBJ databases">
        <authorList>
            <person name="Varghese N."/>
            <person name="Submissions S."/>
        </authorList>
    </citation>
    <scope>NUCLEOTIDE SEQUENCE</scope>
    <source>
        <strain evidence="1">WTE2008</strain>
    </source>
</reference>
<gene>
    <name evidence="1" type="ORF">SAMN06297397_0589</name>
</gene>
<dbReference type="EMBL" id="FWXZ01000001">
    <property type="protein sequence ID" value="SMC39542.1"/>
    <property type="molecule type" value="Genomic_DNA"/>
</dbReference>
<evidence type="ECO:0000313" key="2">
    <source>
        <dbReference type="Proteomes" id="UP000192328"/>
    </source>
</evidence>
<protein>
    <submittedName>
        <fullName evidence="1">Phage-related protein</fullName>
    </submittedName>
</protein>
<keyword evidence="2" id="KW-1185">Reference proteome</keyword>
<comment type="caution">
    <text evidence="1">The sequence shown here is derived from an EMBL/GenBank/DDBJ whole genome shotgun (WGS) entry which is preliminary data.</text>
</comment>